<evidence type="ECO:0000313" key="1">
    <source>
        <dbReference type="EMBL" id="QHT95273.1"/>
    </source>
</evidence>
<accession>A0A6C0IUN1</accession>
<sequence>MSIIFILLYLFTVINADNKVRVYQRIPENFVATSIYNFVKGNGIMNCFSFEETETQLLLKCLDDNELINAEINIIKPTRLRWTSISYVV</sequence>
<dbReference type="EMBL" id="MN740239">
    <property type="protein sequence ID" value="QHT95273.1"/>
    <property type="molecule type" value="Genomic_DNA"/>
</dbReference>
<reference evidence="1" key="1">
    <citation type="journal article" date="2020" name="Nature">
        <title>Giant virus diversity and host interactions through global metagenomics.</title>
        <authorList>
            <person name="Schulz F."/>
            <person name="Roux S."/>
            <person name="Paez-Espino D."/>
            <person name="Jungbluth S."/>
            <person name="Walsh D.A."/>
            <person name="Denef V.J."/>
            <person name="McMahon K.D."/>
            <person name="Konstantinidis K.T."/>
            <person name="Eloe-Fadrosh E.A."/>
            <person name="Kyrpides N.C."/>
            <person name="Woyke T."/>
        </authorList>
    </citation>
    <scope>NUCLEOTIDE SEQUENCE</scope>
    <source>
        <strain evidence="1">GVMAG-M-3300024261-37</strain>
    </source>
</reference>
<dbReference type="AlphaFoldDB" id="A0A6C0IUN1"/>
<name>A0A6C0IUN1_9ZZZZ</name>
<proteinExistence type="predicted"/>
<organism evidence="1">
    <name type="scientific">viral metagenome</name>
    <dbReference type="NCBI Taxonomy" id="1070528"/>
    <lineage>
        <taxon>unclassified sequences</taxon>
        <taxon>metagenomes</taxon>
        <taxon>organismal metagenomes</taxon>
    </lineage>
</organism>
<protein>
    <submittedName>
        <fullName evidence="1">Uncharacterized protein</fullName>
    </submittedName>
</protein>